<keyword evidence="2" id="KW-1185">Reference proteome</keyword>
<reference evidence="1 2" key="1">
    <citation type="submission" date="2015-12" db="EMBL/GenBank/DDBJ databases">
        <title>Genome sequence of Mucilaginibacter gotjawali.</title>
        <authorList>
            <person name="Lee J.S."/>
            <person name="Lee K.C."/>
            <person name="Kim K.K."/>
            <person name="Lee B.W."/>
        </authorList>
    </citation>
    <scope>NUCLEOTIDE SEQUENCE [LARGE SCALE GENOMIC DNA]</scope>
    <source>
        <strain evidence="1 2">SA3-7</strain>
    </source>
</reference>
<name>A0A0X8X4G0_9SPHI</name>
<evidence type="ECO:0000313" key="2">
    <source>
        <dbReference type="Proteomes" id="UP000218263"/>
    </source>
</evidence>
<dbReference type="RefSeq" id="WP_096353820.1">
    <property type="nucleotide sequence ID" value="NZ_AP017313.1"/>
</dbReference>
<gene>
    <name evidence="1" type="ORF">MgSA37_03665</name>
</gene>
<organism evidence="1 2">
    <name type="scientific">Mucilaginibacter gotjawali</name>
    <dbReference type="NCBI Taxonomy" id="1550579"/>
    <lineage>
        <taxon>Bacteria</taxon>
        <taxon>Pseudomonadati</taxon>
        <taxon>Bacteroidota</taxon>
        <taxon>Sphingobacteriia</taxon>
        <taxon>Sphingobacteriales</taxon>
        <taxon>Sphingobacteriaceae</taxon>
        <taxon>Mucilaginibacter</taxon>
    </lineage>
</organism>
<accession>A0A0X8X4G0</accession>
<dbReference type="KEGG" id="mgot:MgSA37_03665"/>
<dbReference type="EMBL" id="AP017313">
    <property type="protein sequence ID" value="BAU55476.1"/>
    <property type="molecule type" value="Genomic_DNA"/>
</dbReference>
<evidence type="ECO:0000313" key="1">
    <source>
        <dbReference type="EMBL" id="BAU55476.1"/>
    </source>
</evidence>
<dbReference type="OrthoDB" id="648040at2"/>
<dbReference type="AlphaFoldDB" id="A0A0X8X4G0"/>
<sequence length="238" mass="26488">MIKNILRTTFLTFVICCSALITRAQIGFDFSHYEIGFAAGFNQVYGDAQTQTTTPSFHLNLTYDPTPYVNIVFEAQMGRLAGGDSLKTSTGRQFTTDLTALILRGQLQMGEIVDYSHSPFNNAIKNLYVSAGLGFVVSHITSINRYSIKPVAGLYTPGVLNSQGPFIPLRLGYEFKVFNKYQQPAFKIDLGYEYNIVLSDNLDGLTSGSHFDIYSQFIIGVKFAFGGDIVSYRKQIPY</sequence>
<protein>
    <submittedName>
        <fullName evidence="1">Uncharacterized protein</fullName>
    </submittedName>
</protein>
<dbReference type="Proteomes" id="UP000218263">
    <property type="component" value="Chromosome"/>
</dbReference>
<proteinExistence type="predicted"/>